<dbReference type="EMBL" id="BMGG01000010">
    <property type="protein sequence ID" value="GGC87592.1"/>
    <property type="molecule type" value="Genomic_DNA"/>
</dbReference>
<dbReference type="InterPro" id="IPR009057">
    <property type="entry name" value="Homeodomain-like_sf"/>
</dbReference>
<evidence type="ECO:0000256" key="1">
    <source>
        <dbReference type="ARBA" id="ARBA00023125"/>
    </source>
</evidence>
<sequence>MQTRADPASVVVRMRPLTERGAQTRLRLLEAATLCLSTRGYGATTTQAVTELAAVSRGSMLHQFQTRLDMMEATAGYAMEQMVEAGRRRFDALETPAHGLMLLPDVLWELQREPPALALTEILLAARWEPGLAERLGPVAVRIEDVIDADLTRMATAAGIRDHRRLLVHARLMIAAVRGLAIELMFNRGRRMILKAADALREDHVRFIEALLPTDRGAAAAPRTGRPRRR</sequence>
<dbReference type="InterPro" id="IPR001647">
    <property type="entry name" value="HTH_TetR"/>
</dbReference>
<gene>
    <name evidence="4" type="ORF">GCM10010994_51950</name>
</gene>
<reference evidence="4" key="1">
    <citation type="journal article" date="2014" name="Int. J. Syst. Evol. Microbiol.">
        <title>Complete genome sequence of Corynebacterium casei LMG S-19264T (=DSM 44701T), isolated from a smear-ripened cheese.</title>
        <authorList>
            <consortium name="US DOE Joint Genome Institute (JGI-PGF)"/>
            <person name="Walter F."/>
            <person name="Albersmeier A."/>
            <person name="Kalinowski J."/>
            <person name="Ruckert C."/>
        </authorList>
    </citation>
    <scope>NUCLEOTIDE SEQUENCE</scope>
    <source>
        <strain evidence="4">CGMCC 1.12919</strain>
    </source>
</reference>
<dbReference type="Pfam" id="PF00440">
    <property type="entry name" value="TetR_N"/>
    <property type="match status" value="1"/>
</dbReference>
<evidence type="ECO:0000313" key="5">
    <source>
        <dbReference type="Proteomes" id="UP000637002"/>
    </source>
</evidence>
<feature type="domain" description="HTH tetR-type" evidence="3">
    <location>
        <begin position="22"/>
        <end position="82"/>
    </location>
</feature>
<dbReference type="AlphaFoldDB" id="A0A916XP57"/>
<dbReference type="SUPFAM" id="SSF46689">
    <property type="entry name" value="Homeodomain-like"/>
    <property type="match status" value="1"/>
</dbReference>
<keyword evidence="1 2" id="KW-0238">DNA-binding</keyword>
<feature type="DNA-binding region" description="H-T-H motif" evidence="2">
    <location>
        <begin position="45"/>
        <end position="64"/>
    </location>
</feature>
<dbReference type="GO" id="GO:0003677">
    <property type="term" value="F:DNA binding"/>
    <property type="evidence" value="ECO:0007669"/>
    <property type="project" value="UniProtKB-UniRule"/>
</dbReference>
<comment type="caution">
    <text evidence="4">The sequence shown here is derived from an EMBL/GenBank/DDBJ whole genome shotgun (WGS) entry which is preliminary data.</text>
</comment>
<evidence type="ECO:0000313" key="4">
    <source>
        <dbReference type="EMBL" id="GGC87592.1"/>
    </source>
</evidence>
<dbReference type="Gene3D" id="1.10.357.10">
    <property type="entry name" value="Tetracycline Repressor, domain 2"/>
    <property type="match status" value="1"/>
</dbReference>
<reference evidence="4" key="2">
    <citation type="submission" date="2020-09" db="EMBL/GenBank/DDBJ databases">
        <authorList>
            <person name="Sun Q."/>
            <person name="Zhou Y."/>
        </authorList>
    </citation>
    <scope>NUCLEOTIDE SEQUENCE</scope>
    <source>
        <strain evidence="4">CGMCC 1.12919</strain>
    </source>
</reference>
<evidence type="ECO:0000259" key="3">
    <source>
        <dbReference type="PROSITE" id="PS50977"/>
    </source>
</evidence>
<accession>A0A916XP57</accession>
<name>A0A916XP57_9HYPH</name>
<dbReference type="PROSITE" id="PS50977">
    <property type="entry name" value="HTH_TETR_2"/>
    <property type="match status" value="1"/>
</dbReference>
<keyword evidence="5" id="KW-1185">Reference proteome</keyword>
<proteinExistence type="predicted"/>
<protein>
    <submittedName>
        <fullName evidence="4">TetR family transcriptional regulator</fullName>
    </submittedName>
</protein>
<dbReference type="RefSeq" id="WP_188612083.1">
    <property type="nucleotide sequence ID" value="NZ_BMGG01000010.1"/>
</dbReference>
<evidence type="ECO:0000256" key="2">
    <source>
        <dbReference type="PROSITE-ProRule" id="PRU00335"/>
    </source>
</evidence>
<organism evidence="4 5">
    <name type="scientific">Chelatococcus reniformis</name>
    <dbReference type="NCBI Taxonomy" id="1494448"/>
    <lineage>
        <taxon>Bacteria</taxon>
        <taxon>Pseudomonadati</taxon>
        <taxon>Pseudomonadota</taxon>
        <taxon>Alphaproteobacteria</taxon>
        <taxon>Hyphomicrobiales</taxon>
        <taxon>Chelatococcaceae</taxon>
        <taxon>Chelatococcus</taxon>
    </lineage>
</organism>
<dbReference type="Proteomes" id="UP000637002">
    <property type="component" value="Unassembled WGS sequence"/>
</dbReference>